<dbReference type="STRING" id="106370.Francci3_1739"/>
<evidence type="ECO:0000313" key="3">
    <source>
        <dbReference type="EMBL" id="ABD11115.1"/>
    </source>
</evidence>
<proteinExistence type="predicted"/>
<dbReference type="PROSITE" id="PS51257">
    <property type="entry name" value="PROKAR_LIPOPROTEIN"/>
    <property type="match status" value="1"/>
</dbReference>
<dbReference type="EMBL" id="CP000249">
    <property type="protein sequence ID" value="ABD11115.1"/>
    <property type="molecule type" value="Genomic_DNA"/>
</dbReference>
<dbReference type="HOGENOM" id="CLU_071262_0_0_11"/>
<keyword evidence="2" id="KW-0732">Signal</keyword>
<evidence type="ECO:0000256" key="1">
    <source>
        <dbReference type="SAM" id="MobiDB-lite"/>
    </source>
</evidence>
<name>Q2JC77_FRACC</name>
<accession>Q2JC77</accession>
<dbReference type="Proteomes" id="UP000001937">
    <property type="component" value="Chromosome"/>
</dbReference>
<dbReference type="eggNOG" id="COG2132">
    <property type="taxonomic scope" value="Bacteria"/>
</dbReference>
<evidence type="ECO:0000256" key="2">
    <source>
        <dbReference type="SAM" id="SignalP"/>
    </source>
</evidence>
<dbReference type="KEGG" id="fra:Francci3_1739"/>
<feature type="signal peptide" evidence="2">
    <location>
        <begin position="1"/>
        <end position="24"/>
    </location>
</feature>
<organism evidence="3 4">
    <name type="scientific">Frankia casuarinae (strain DSM 45818 / CECT 9043 / HFP020203 / CcI3)</name>
    <dbReference type="NCBI Taxonomy" id="106370"/>
    <lineage>
        <taxon>Bacteria</taxon>
        <taxon>Bacillati</taxon>
        <taxon>Actinomycetota</taxon>
        <taxon>Actinomycetes</taxon>
        <taxon>Frankiales</taxon>
        <taxon>Frankiaceae</taxon>
        <taxon>Frankia</taxon>
    </lineage>
</organism>
<sequence length="341" mass="33993">MLKRRLTFLAVLALAMIGCLAVPAAAIDPLGGTGCSQNPSPGCELWAGIPGGPSPAPEAEPPSAGSEANGGSGSGRTAPPGDRALDPPALPIADCAYVRSDYQPPAGGVRPASYQPPSAGGLVVRPAVLGSSGLSVRPVASQPGQGPGAWYIYRCASGGERDALYRAPVWIPDAAPGTGPAPDPEALAEQARNQLRLAGPAIGMSPVADQMVRLPTWLWLDPAGWQQVAATAAAGGVSVTAVAKPVAVVWSLGDGGTVTCTGPGTPFPAGADPKSASPDCGYTYTRRSLDEAGGTFAVTAAVRWDVTWAGAGQTGVFPGLTTVSTTAARVIDVPALTTGGG</sequence>
<keyword evidence="4" id="KW-1185">Reference proteome</keyword>
<feature type="chain" id="PRO_5039156279" evidence="2">
    <location>
        <begin position="25"/>
        <end position="341"/>
    </location>
</feature>
<evidence type="ECO:0000313" key="4">
    <source>
        <dbReference type="Proteomes" id="UP000001937"/>
    </source>
</evidence>
<reference evidence="3 4" key="1">
    <citation type="journal article" date="2007" name="Genome Res.">
        <title>Genome characteristics of facultatively symbiotic Frankia sp. strains reflect host range and host plant biogeography.</title>
        <authorList>
            <person name="Normand P."/>
            <person name="Lapierre P."/>
            <person name="Tisa L.S."/>
            <person name="Gogarten J.P."/>
            <person name="Alloisio N."/>
            <person name="Bagnarol E."/>
            <person name="Bassi C.A."/>
            <person name="Berry A.M."/>
            <person name="Bickhart D.M."/>
            <person name="Choisne N."/>
            <person name="Couloux A."/>
            <person name="Cournoyer B."/>
            <person name="Cruveiller S."/>
            <person name="Daubin V."/>
            <person name="Demange N."/>
            <person name="Francino M.P."/>
            <person name="Goltsman E."/>
            <person name="Huang Y."/>
            <person name="Kopp O.R."/>
            <person name="Labarre L."/>
            <person name="Lapidus A."/>
            <person name="Lavire C."/>
            <person name="Marechal J."/>
            <person name="Martinez M."/>
            <person name="Mastronunzio J.E."/>
            <person name="Mullin B.C."/>
            <person name="Niemann J."/>
            <person name="Pujic P."/>
            <person name="Rawnsley T."/>
            <person name="Rouy Z."/>
            <person name="Schenowitz C."/>
            <person name="Sellstedt A."/>
            <person name="Tavares F."/>
            <person name="Tomkins J.P."/>
            <person name="Vallenet D."/>
            <person name="Valverde C."/>
            <person name="Wall L.G."/>
            <person name="Wang Y."/>
            <person name="Medigue C."/>
            <person name="Benson D.R."/>
        </authorList>
    </citation>
    <scope>NUCLEOTIDE SEQUENCE [LARGE SCALE GENOMIC DNA]</scope>
    <source>
        <strain evidence="4">DSM 45818 / CECT 9043 / CcI3</strain>
    </source>
</reference>
<dbReference type="AlphaFoldDB" id="Q2JC77"/>
<gene>
    <name evidence="3" type="ordered locus">Francci3_1739</name>
</gene>
<dbReference type="PhylomeDB" id="Q2JC77"/>
<feature type="region of interest" description="Disordered" evidence="1">
    <location>
        <begin position="46"/>
        <end position="86"/>
    </location>
</feature>
<protein>
    <submittedName>
        <fullName evidence="3">ATP/GTP-binding protein</fullName>
    </submittedName>
</protein>